<dbReference type="AlphaFoldDB" id="A0AAE9U0I2"/>
<organism evidence="2 3">
    <name type="scientific">Streptococcus dysgalactiae subsp. equisimilis</name>
    <name type="common">Streptococcus equisimilis</name>
    <dbReference type="NCBI Taxonomy" id="119602"/>
    <lineage>
        <taxon>Bacteria</taxon>
        <taxon>Bacillati</taxon>
        <taxon>Bacillota</taxon>
        <taxon>Bacilli</taxon>
        <taxon>Lactobacillales</taxon>
        <taxon>Streptococcaceae</taxon>
        <taxon>Streptococcus</taxon>
    </lineage>
</organism>
<name>A0AAE9U0I2_STREQ</name>
<sequence length="201" mass="22986">MIDTFKVKWFKRGMSLLVLILVFFLGLGFGQMGNSSQSKDRPKQTATKKTRTNTITQTQVKEFLVAYYTKKDLEENRNRYKDYMTEGLYNATISEENKAQNQAYRGFVVNFEFQDANIYIDQVHKQVICEVTYTNDLLQKKNNKDGAQIGVVNHTTIQLAYTKLNGKYLINQMSTILLTDSANPSEETESYGAIAPSNTKD</sequence>
<evidence type="ECO:0000313" key="3">
    <source>
        <dbReference type="Proteomes" id="UP000339049"/>
    </source>
</evidence>
<feature type="region of interest" description="Disordered" evidence="1">
    <location>
        <begin position="33"/>
        <end position="52"/>
    </location>
</feature>
<gene>
    <name evidence="2" type="ORF">NCTC11557_00034</name>
</gene>
<dbReference type="GO" id="GO:0016853">
    <property type="term" value="F:isomerase activity"/>
    <property type="evidence" value="ECO:0007669"/>
    <property type="project" value="UniProtKB-KW"/>
</dbReference>
<keyword evidence="2" id="KW-0413">Isomerase</keyword>
<reference evidence="2 3" key="1">
    <citation type="submission" date="2019-05" db="EMBL/GenBank/DDBJ databases">
        <authorList>
            <consortium name="Pathogen Informatics"/>
        </authorList>
    </citation>
    <scope>NUCLEOTIDE SEQUENCE [LARGE SCALE GENOMIC DNA]</scope>
    <source>
        <strain evidence="2 3">NCTC11557</strain>
    </source>
</reference>
<dbReference type="EMBL" id="CABEIY010000003">
    <property type="protein sequence ID" value="VTT22672.1"/>
    <property type="molecule type" value="Genomic_DNA"/>
</dbReference>
<comment type="caution">
    <text evidence="2">The sequence shown here is derived from an EMBL/GenBank/DDBJ whole genome shotgun (WGS) entry which is preliminary data.</text>
</comment>
<dbReference type="Proteomes" id="UP000339049">
    <property type="component" value="Unassembled WGS sequence"/>
</dbReference>
<proteinExistence type="predicted"/>
<evidence type="ECO:0000313" key="2">
    <source>
        <dbReference type="EMBL" id="VTT22672.1"/>
    </source>
</evidence>
<accession>A0AAE9U0I2</accession>
<dbReference type="RefSeq" id="WP_000567358.1">
    <property type="nucleotide sequence ID" value="NZ_CABEIY010000003.1"/>
</dbReference>
<evidence type="ECO:0000256" key="1">
    <source>
        <dbReference type="SAM" id="MobiDB-lite"/>
    </source>
</evidence>
<protein>
    <submittedName>
        <fullName evidence="2">Parvulin-like peptidyl-prolyl isomerase</fullName>
    </submittedName>
</protein>